<comment type="caution">
    <text evidence="2">The sequence shown here is derived from an EMBL/GenBank/DDBJ whole genome shotgun (WGS) entry which is preliminary data.</text>
</comment>
<dbReference type="GO" id="GO:0005886">
    <property type="term" value="C:plasma membrane"/>
    <property type="evidence" value="ECO:0007669"/>
    <property type="project" value="TreeGrafter"/>
</dbReference>
<sequence>MRQPPNRRIGTLLARNWWTLALRGVLAILFGVAVFIWPAISIAVLVALFGFFVLLSGILAVIAALGSREPEENKWLLLFEGIVGIIAGVLVFFWPRITALILLYFIAAWAIVTGILEIIAAIQLRKEIENEWLLAIAGIASVLFGILAAIWPGAGALAILWGIGAYAIIFGITLLILALRLRNWQIPGPPVM</sequence>
<organism evidence="2 3">
    <name type="scientific">Chlorogloeopsis fritschii PCC 6912</name>
    <dbReference type="NCBI Taxonomy" id="211165"/>
    <lineage>
        <taxon>Bacteria</taxon>
        <taxon>Bacillati</taxon>
        <taxon>Cyanobacteriota</taxon>
        <taxon>Cyanophyceae</taxon>
        <taxon>Nostocales</taxon>
        <taxon>Chlorogloeopsidaceae</taxon>
        <taxon>Chlorogloeopsis</taxon>
    </lineage>
</organism>
<dbReference type="AlphaFoldDB" id="A0A3S0ZX24"/>
<dbReference type="Pfam" id="PF03729">
    <property type="entry name" value="DUF308"/>
    <property type="match status" value="1"/>
</dbReference>
<dbReference type="OrthoDB" id="193343at2"/>
<proteinExistence type="predicted"/>
<keyword evidence="3" id="KW-1185">Reference proteome</keyword>
<feature type="transmembrane region" description="Helical" evidence="1">
    <location>
        <begin position="101"/>
        <end position="120"/>
    </location>
</feature>
<evidence type="ECO:0000313" key="3">
    <source>
        <dbReference type="Proteomes" id="UP000268857"/>
    </source>
</evidence>
<dbReference type="RefSeq" id="WP_016877395.1">
    <property type="nucleotide sequence ID" value="NZ_AJLN01000051.1"/>
</dbReference>
<dbReference type="Proteomes" id="UP000268857">
    <property type="component" value="Unassembled WGS sequence"/>
</dbReference>
<dbReference type="PANTHER" id="PTHR34989:SF1">
    <property type="entry name" value="PROTEIN HDED"/>
    <property type="match status" value="1"/>
</dbReference>
<dbReference type="STRING" id="211165.GCA_000317285_01522"/>
<feature type="transmembrane region" description="Helical" evidence="1">
    <location>
        <begin position="46"/>
        <end position="65"/>
    </location>
</feature>
<feature type="transmembrane region" description="Helical" evidence="1">
    <location>
        <begin position="157"/>
        <end position="179"/>
    </location>
</feature>
<feature type="transmembrane region" description="Helical" evidence="1">
    <location>
        <begin position="132"/>
        <end position="151"/>
    </location>
</feature>
<name>A0A3S0ZX24_CHLFR</name>
<reference evidence="2 3" key="1">
    <citation type="journal article" date="2019" name="Genome Biol. Evol.">
        <title>Day and night: Metabolic profiles and evolutionary relationships of six axenic non-marine cyanobacteria.</title>
        <authorList>
            <person name="Will S.E."/>
            <person name="Henke P."/>
            <person name="Boedeker C."/>
            <person name="Huang S."/>
            <person name="Brinkmann H."/>
            <person name="Rohde M."/>
            <person name="Jarek M."/>
            <person name="Friedl T."/>
            <person name="Seufert S."/>
            <person name="Schumacher M."/>
            <person name="Overmann J."/>
            <person name="Neumann-Schaal M."/>
            <person name="Petersen J."/>
        </authorList>
    </citation>
    <scope>NUCLEOTIDE SEQUENCE [LARGE SCALE GENOMIC DNA]</scope>
    <source>
        <strain evidence="2 3">PCC 6912</strain>
    </source>
</reference>
<keyword evidence="1" id="KW-0472">Membrane</keyword>
<evidence type="ECO:0000313" key="2">
    <source>
        <dbReference type="EMBL" id="RUR79714.1"/>
    </source>
</evidence>
<feature type="transmembrane region" description="Helical" evidence="1">
    <location>
        <begin position="20"/>
        <end position="40"/>
    </location>
</feature>
<dbReference type="EMBL" id="RSCJ01000012">
    <property type="protein sequence ID" value="RUR79714.1"/>
    <property type="molecule type" value="Genomic_DNA"/>
</dbReference>
<dbReference type="InterPro" id="IPR005325">
    <property type="entry name" value="DUF308_memb"/>
</dbReference>
<keyword evidence="1" id="KW-0812">Transmembrane</keyword>
<dbReference type="PANTHER" id="PTHR34989">
    <property type="entry name" value="PROTEIN HDED"/>
    <property type="match status" value="1"/>
</dbReference>
<evidence type="ECO:0000256" key="1">
    <source>
        <dbReference type="SAM" id="Phobius"/>
    </source>
</evidence>
<accession>A0A3S0ZX24</accession>
<dbReference type="InterPro" id="IPR052712">
    <property type="entry name" value="Acid_resist_chaperone_HdeD"/>
</dbReference>
<gene>
    <name evidence="2" type="ORF">PCC6912_32500</name>
</gene>
<keyword evidence="1" id="KW-1133">Transmembrane helix</keyword>
<feature type="transmembrane region" description="Helical" evidence="1">
    <location>
        <begin position="77"/>
        <end position="95"/>
    </location>
</feature>
<protein>
    <submittedName>
        <fullName evidence="2">Membrane protein</fullName>
    </submittedName>
</protein>